<feature type="domain" description="Sushi" evidence="5">
    <location>
        <begin position="92"/>
        <end position="150"/>
    </location>
</feature>
<dbReference type="OrthoDB" id="2019384at2759"/>
<dbReference type="Pfam" id="PF00084">
    <property type="entry name" value="Sushi"/>
    <property type="match status" value="1"/>
</dbReference>
<dbReference type="InterPro" id="IPR001314">
    <property type="entry name" value="Peptidase_S1A"/>
</dbReference>
<dbReference type="GO" id="GO:0004252">
    <property type="term" value="F:serine-type endopeptidase activity"/>
    <property type="evidence" value="ECO:0007669"/>
    <property type="project" value="InterPro"/>
</dbReference>
<dbReference type="SMART" id="SM00020">
    <property type="entry name" value="Tryp_SPc"/>
    <property type="match status" value="1"/>
</dbReference>
<reference evidence="6 7" key="1">
    <citation type="journal article" date="2010" name="Science">
        <title>Genomic comparison of the ants Camponotus floridanus and Harpegnathos saltator.</title>
        <authorList>
            <person name="Bonasio R."/>
            <person name="Zhang G."/>
            <person name="Ye C."/>
            <person name="Mutti N.S."/>
            <person name="Fang X."/>
            <person name="Qin N."/>
            <person name="Donahue G."/>
            <person name="Yang P."/>
            <person name="Li Q."/>
            <person name="Li C."/>
            <person name="Zhang P."/>
            <person name="Huang Z."/>
            <person name="Berger S.L."/>
            <person name="Reinberg D."/>
            <person name="Wang J."/>
            <person name="Liebig J."/>
        </authorList>
    </citation>
    <scope>NUCLEOTIDE SEQUENCE [LARGE SCALE GENOMIC DNA]</scope>
    <source>
        <strain evidence="6 7">R22 G/1</strain>
    </source>
</reference>
<sequence>MHSRKFREGDQENGCALPEQPTGGRYKLEGCDELCRKQPGDIVPQYSILTYTCNEDYTLDSSSTTICVYKTWEHQVSCLKICPPLNSTSVDISCNYRGEEVSCSEPILPGTQATLTCKPFYRLPLISLDNLSMECLDSGVWDHAMFHCELVCGIIIPQNNPLIVVGNGIKSTLGSFPWHVGIYVKDSAKTYKNICGGSLISKNLVVSAAHCFYDEVENKPYNASNYAVAAGKYYRSWDAQEKYSQKSLVEYVKLRSDYFGTRGNLAEDIALVKLQTSFVFNMYVVPICVDWRDKEQLEEGQLGKVDKRV</sequence>
<accession>E2BU42</accession>
<dbReference type="GO" id="GO:0006508">
    <property type="term" value="P:proteolysis"/>
    <property type="evidence" value="ECO:0007669"/>
    <property type="project" value="InterPro"/>
</dbReference>
<dbReference type="PRINTS" id="PR00722">
    <property type="entry name" value="CHYMOTRYPSIN"/>
</dbReference>
<dbReference type="FunFam" id="2.40.10.10:FF:000068">
    <property type="entry name" value="transmembrane protease serine 2"/>
    <property type="match status" value="1"/>
</dbReference>
<dbReference type="Proteomes" id="UP000008237">
    <property type="component" value="Unassembled WGS sequence"/>
</dbReference>
<dbReference type="EMBL" id="GL450576">
    <property type="protein sequence ID" value="EFN80792.1"/>
    <property type="molecule type" value="Genomic_DNA"/>
</dbReference>
<proteinExistence type="predicted"/>
<dbReference type="InterPro" id="IPR001254">
    <property type="entry name" value="Trypsin_dom"/>
</dbReference>
<dbReference type="PROSITE" id="PS50923">
    <property type="entry name" value="SUSHI"/>
    <property type="match status" value="1"/>
</dbReference>
<organism evidence="7">
    <name type="scientific">Harpegnathos saltator</name>
    <name type="common">Jerdon's jumping ant</name>
    <dbReference type="NCBI Taxonomy" id="610380"/>
    <lineage>
        <taxon>Eukaryota</taxon>
        <taxon>Metazoa</taxon>
        <taxon>Ecdysozoa</taxon>
        <taxon>Arthropoda</taxon>
        <taxon>Hexapoda</taxon>
        <taxon>Insecta</taxon>
        <taxon>Pterygota</taxon>
        <taxon>Neoptera</taxon>
        <taxon>Endopterygota</taxon>
        <taxon>Hymenoptera</taxon>
        <taxon>Apocrita</taxon>
        <taxon>Aculeata</taxon>
        <taxon>Formicoidea</taxon>
        <taxon>Formicidae</taxon>
        <taxon>Ponerinae</taxon>
        <taxon>Ponerini</taxon>
        <taxon>Harpegnathos</taxon>
    </lineage>
</organism>
<dbReference type="SMART" id="SM00032">
    <property type="entry name" value="CCP"/>
    <property type="match status" value="2"/>
</dbReference>
<dbReference type="InterPro" id="IPR043504">
    <property type="entry name" value="Peptidase_S1_PA_chymotrypsin"/>
</dbReference>
<feature type="domain" description="Peptidase S1" evidence="4">
    <location>
        <begin position="163"/>
        <end position="309"/>
    </location>
</feature>
<evidence type="ECO:0000256" key="2">
    <source>
        <dbReference type="PROSITE-ProRule" id="PRU00302"/>
    </source>
</evidence>
<dbReference type="InterPro" id="IPR035976">
    <property type="entry name" value="Sushi/SCR/CCP_sf"/>
</dbReference>
<comment type="caution">
    <text evidence="2">Lacks conserved residue(s) required for the propagation of feature annotation.</text>
</comment>
<evidence type="ECO:0000259" key="5">
    <source>
        <dbReference type="PROSITE" id="PS50923"/>
    </source>
</evidence>
<evidence type="ECO:0000256" key="3">
    <source>
        <dbReference type="SAM" id="MobiDB-lite"/>
    </source>
</evidence>
<dbReference type="InParanoid" id="E2BU42"/>
<dbReference type="InterPro" id="IPR000436">
    <property type="entry name" value="Sushi_SCR_CCP_dom"/>
</dbReference>
<keyword evidence="1" id="KW-1015">Disulfide bond</keyword>
<evidence type="ECO:0000256" key="1">
    <source>
        <dbReference type="ARBA" id="ARBA00023157"/>
    </source>
</evidence>
<dbReference type="PROSITE" id="PS50240">
    <property type="entry name" value="TRYPSIN_DOM"/>
    <property type="match status" value="1"/>
</dbReference>
<keyword evidence="7" id="KW-1185">Reference proteome</keyword>
<dbReference type="PROSITE" id="PS00134">
    <property type="entry name" value="TRYPSIN_HIS"/>
    <property type="match status" value="1"/>
</dbReference>
<dbReference type="InterPro" id="IPR018114">
    <property type="entry name" value="TRYPSIN_HIS"/>
</dbReference>
<gene>
    <name evidence="6" type="ORF">EAI_06988</name>
</gene>
<feature type="compositionally biased region" description="Basic and acidic residues" evidence="3">
    <location>
        <begin position="1"/>
        <end position="10"/>
    </location>
</feature>
<evidence type="ECO:0000313" key="6">
    <source>
        <dbReference type="EMBL" id="EFN80792.1"/>
    </source>
</evidence>
<dbReference type="Gene3D" id="2.40.10.10">
    <property type="entry name" value="Trypsin-like serine proteases"/>
    <property type="match status" value="1"/>
</dbReference>
<dbReference type="SUPFAM" id="SSF57535">
    <property type="entry name" value="Complement control module/SCR domain"/>
    <property type="match status" value="1"/>
</dbReference>
<dbReference type="InterPro" id="IPR009003">
    <property type="entry name" value="Peptidase_S1_PA"/>
</dbReference>
<feature type="region of interest" description="Disordered" evidence="3">
    <location>
        <begin position="1"/>
        <end position="20"/>
    </location>
</feature>
<evidence type="ECO:0000313" key="7">
    <source>
        <dbReference type="Proteomes" id="UP000008237"/>
    </source>
</evidence>
<dbReference type="PANTHER" id="PTHR24252">
    <property type="entry name" value="ACROSIN-RELATED"/>
    <property type="match status" value="1"/>
</dbReference>
<dbReference type="Pfam" id="PF00089">
    <property type="entry name" value="Trypsin"/>
    <property type="match status" value="1"/>
</dbReference>
<dbReference type="PANTHER" id="PTHR24252:SF7">
    <property type="entry name" value="HYALIN"/>
    <property type="match status" value="1"/>
</dbReference>
<keyword evidence="2" id="KW-0768">Sushi</keyword>
<evidence type="ECO:0000259" key="4">
    <source>
        <dbReference type="PROSITE" id="PS50240"/>
    </source>
</evidence>
<dbReference type="Gene3D" id="2.10.70.10">
    <property type="entry name" value="Complement Module, domain 1"/>
    <property type="match status" value="2"/>
</dbReference>
<protein>
    <submittedName>
        <fullName evidence="6">Limulus clotting factor C</fullName>
    </submittedName>
</protein>
<dbReference type="SUPFAM" id="SSF50494">
    <property type="entry name" value="Trypsin-like serine proteases"/>
    <property type="match status" value="1"/>
</dbReference>
<name>E2BU42_HARSA</name>
<dbReference type="AlphaFoldDB" id="E2BU42"/>
<dbReference type="OMA" id="PWMVSIF"/>